<name>A0AAD6Q2X5_9ROSI</name>
<sequence>MRFIQEVVRFLKTKILSIFFTYSTWEARFLFPYSNVAKDEYPYSSTYKPTPSPNYNFGDDASHSSGKDIIRWLELKAALRWGIFVRKKAAERGAQLVS</sequence>
<dbReference type="EMBL" id="JAQIZT010000012">
    <property type="protein sequence ID" value="KAJ6976941.1"/>
    <property type="molecule type" value="Genomic_DNA"/>
</dbReference>
<gene>
    <name evidence="1" type="ORF">NC653_028960</name>
</gene>
<reference evidence="1" key="1">
    <citation type="journal article" date="2023" name="Mol. Ecol. Resour.">
        <title>Chromosome-level genome assembly of a triploid poplar Populus alba 'Berolinensis'.</title>
        <authorList>
            <person name="Chen S."/>
            <person name="Yu Y."/>
            <person name="Wang X."/>
            <person name="Wang S."/>
            <person name="Zhang T."/>
            <person name="Zhou Y."/>
            <person name="He R."/>
            <person name="Meng N."/>
            <person name="Wang Y."/>
            <person name="Liu W."/>
            <person name="Liu Z."/>
            <person name="Liu J."/>
            <person name="Guo Q."/>
            <person name="Huang H."/>
            <person name="Sederoff R.R."/>
            <person name="Wang G."/>
            <person name="Qu G."/>
            <person name="Chen S."/>
        </authorList>
    </citation>
    <scope>NUCLEOTIDE SEQUENCE</scope>
    <source>
        <strain evidence="1">SC-2020</strain>
    </source>
</reference>
<proteinExistence type="predicted"/>
<comment type="caution">
    <text evidence="1">The sequence shown here is derived from an EMBL/GenBank/DDBJ whole genome shotgun (WGS) entry which is preliminary data.</text>
</comment>
<organism evidence="1 2">
    <name type="scientific">Populus alba x Populus x berolinensis</name>
    <dbReference type="NCBI Taxonomy" id="444605"/>
    <lineage>
        <taxon>Eukaryota</taxon>
        <taxon>Viridiplantae</taxon>
        <taxon>Streptophyta</taxon>
        <taxon>Embryophyta</taxon>
        <taxon>Tracheophyta</taxon>
        <taxon>Spermatophyta</taxon>
        <taxon>Magnoliopsida</taxon>
        <taxon>eudicotyledons</taxon>
        <taxon>Gunneridae</taxon>
        <taxon>Pentapetalae</taxon>
        <taxon>rosids</taxon>
        <taxon>fabids</taxon>
        <taxon>Malpighiales</taxon>
        <taxon>Salicaceae</taxon>
        <taxon>Saliceae</taxon>
        <taxon>Populus</taxon>
    </lineage>
</organism>
<keyword evidence="2" id="KW-1185">Reference proteome</keyword>
<protein>
    <submittedName>
        <fullName evidence="1">Uncharacterized protein</fullName>
    </submittedName>
</protein>
<dbReference type="AlphaFoldDB" id="A0AAD6Q2X5"/>
<evidence type="ECO:0000313" key="2">
    <source>
        <dbReference type="Proteomes" id="UP001164929"/>
    </source>
</evidence>
<dbReference type="Proteomes" id="UP001164929">
    <property type="component" value="Chromosome 12"/>
</dbReference>
<accession>A0AAD6Q2X5</accession>
<evidence type="ECO:0000313" key="1">
    <source>
        <dbReference type="EMBL" id="KAJ6976941.1"/>
    </source>
</evidence>